<evidence type="ECO:0000313" key="1">
    <source>
        <dbReference type="EMBL" id="EHC11587.1"/>
    </source>
</evidence>
<dbReference type="AlphaFoldDB" id="G6FVU8"/>
<protein>
    <submittedName>
        <fullName evidence="1">Uncharacterized protein</fullName>
    </submittedName>
</protein>
<sequence>MLHRQIHQWFVQGNQTSNKVYAELFLTPSSDPWLGLAPDDIYSAIDHDGVK</sequence>
<dbReference type="GeneID" id="51963902"/>
<evidence type="ECO:0000313" key="2">
    <source>
        <dbReference type="Proteomes" id="UP000004344"/>
    </source>
</evidence>
<dbReference type="RefSeq" id="WP_009457955.1">
    <property type="nucleotide sequence ID" value="NZ_AGIZ01000009.1"/>
</dbReference>
<dbReference type="Proteomes" id="UP000004344">
    <property type="component" value="Unassembled WGS sequence"/>
</dbReference>
<keyword evidence="2" id="KW-1185">Reference proteome</keyword>
<proteinExistence type="predicted"/>
<comment type="caution">
    <text evidence="1">The sequence shown here is derived from an EMBL/GenBank/DDBJ whole genome shotgun (WGS) entry which is preliminary data.</text>
</comment>
<reference evidence="1 2" key="1">
    <citation type="submission" date="2011-09" db="EMBL/GenBank/DDBJ databases">
        <title>The draft genome of Fischerella sp. JSC-11.</title>
        <authorList>
            <consortium name="US DOE Joint Genome Institute (JGI-PGF)"/>
            <person name="Lucas S."/>
            <person name="Han J."/>
            <person name="Lapidus A."/>
            <person name="Cheng J.-F."/>
            <person name="Goodwin L."/>
            <person name="Pitluck S."/>
            <person name="Peters L."/>
            <person name="Land M.L."/>
            <person name="Hauser L."/>
            <person name="Sarkisova S."/>
            <person name="Bryant D.A."/>
            <person name="Brown I."/>
            <person name="Woyke T.J."/>
        </authorList>
    </citation>
    <scope>NUCLEOTIDE SEQUENCE [LARGE SCALE GENOMIC DNA]</scope>
    <source>
        <strain evidence="1 2">JSC-11</strain>
    </source>
</reference>
<name>G6FVU8_9CYAN</name>
<dbReference type="EMBL" id="AGIZ01000009">
    <property type="protein sequence ID" value="EHC11587.1"/>
    <property type="molecule type" value="Genomic_DNA"/>
</dbReference>
<gene>
    <name evidence="1" type="ORF">FJSC11DRAFT_3039</name>
</gene>
<organism evidence="1 2">
    <name type="scientific">Fischerella thermalis JSC-11</name>
    <dbReference type="NCBI Taxonomy" id="741277"/>
    <lineage>
        <taxon>Bacteria</taxon>
        <taxon>Bacillati</taxon>
        <taxon>Cyanobacteriota</taxon>
        <taxon>Cyanophyceae</taxon>
        <taxon>Nostocales</taxon>
        <taxon>Hapalosiphonaceae</taxon>
        <taxon>Fischerella</taxon>
    </lineage>
</organism>
<accession>G6FVU8</accession>